<evidence type="ECO:0000256" key="10">
    <source>
        <dbReference type="ARBA" id="ARBA00023242"/>
    </source>
</evidence>
<evidence type="ECO:0000256" key="4">
    <source>
        <dbReference type="ARBA" id="ARBA00022741"/>
    </source>
</evidence>
<accession>A0A843W874</accession>
<dbReference type="GO" id="GO:0005634">
    <property type="term" value="C:nucleus"/>
    <property type="evidence" value="ECO:0007669"/>
    <property type="project" value="UniProtKB-SubCell"/>
</dbReference>
<organism evidence="13 14">
    <name type="scientific">Colocasia esculenta</name>
    <name type="common">Wild taro</name>
    <name type="synonym">Arum esculentum</name>
    <dbReference type="NCBI Taxonomy" id="4460"/>
    <lineage>
        <taxon>Eukaryota</taxon>
        <taxon>Viridiplantae</taxon>
        <taxon>Streptophyta</taxon>
        <taxon>Embryophyta</taxon>
        <taxon>Tracheophyta</taxon>
        <taxon>Spermatophyta</taxon>
        <taxon>Magnoliopsida</taxon>
        <taxon>Liliopsida</taxon>
        <taxon>Araceae</taxon>
        <taxon>Aroideae</taxon>
        <taxon>Colocasieae</taxon>
        <taxon>Colocasia</taxon>
    </lineage>
</organism>
<dbReference type="OrthoDB" id="10072614at2759"/>
<feature type="non-terminal residue" evidence="13">
    <location>
        <position position="1"/>
    </location>
</feature>
<evidence type="ECO:0000256" key="9">
    <source>
        <dbReference type="ARBA" id="ARBA00023204"/>
    </source>
</evidence>
<proteinExistence type="predicted"/>
<evidence type="ECO:0000313" key="14">
    <source>
        <dbReference type="Proteomes" id="UP000652761"/>
    </source>
</evidence>
<protein>
    <recommendedName>
        <fullName evidence="12">Reverse transcriptase zinc-binding domain-containing protein</fullName>
    </recommendedName>
</protein>
<evidence type="ECO:0000256" key="1">
    <source>
        <dbReference type="ARBA" id="ARBA00004123"/>
    </source>
</evidence>
<keyword evidence="3" id="KW-0158">Chromosome</keyword>
<evidence type="ECO:0000256" key="6">
    <source>
        <dbReference type="ARBA" id="ARBA00022840"/>
    </source>
</evidence>
<comment type="subcellular location">
    <subcellularLocation>
        <location evidence="2">Chromosome</location>
    </subcellularLocation>
    <subcellularLocation>
        <location evidence="1">Nucleus</location>
    </subcellularLocation>
</comment>
<dbReference type="PANTHER" id="PTHR19306">
    <property type="entry name" value="STRUCTURAL MAINTENANCE OF CHROMOSOMES 5,6 SMC5, SMC6"/>
    <property type="match status" value="1"/>
</dbReference>
<dbReference type="PANTHER" id="PTHR19306:SF6">
    <property type="entry name" value="STRUCTURAL MAINTENANCE OF CHROMOSOMES PROTEIN 6"/>
    <property type="match status" value="1"/>
</dbReference>
<evidence type="ECO:0000256" key="7">
    <source>
        <dbReference type="ARBA" id="ARBA00023054"/>
    </source>
</evidence>
<keyword evidence="7 11" id="KW-0175">Coiled coil</keyword>
<comment type="caution">
    <text evidence="13">The sequence shown here is derived from an EMBL/GenBank/DDBJ whole genome shotgun (WGS) entry which is preliminary data.</text>
</comment>
<feature type="coiled-coil region" evidence="11">
    <location>
        <begin position="342"/>
        <end position="465"/>
    </location>
</feature>
<dbReference type="GO" id="GO:0003697">
    <property type="term" value="F:single-stranded DNA binding"/>
    <property type="evidence" value="ECO:0007669"/>
    <property type="project" value="TreeGrafter"/>
</dbReference>
<feature type="domain" description="Reverse transcriptase zinc-binding" evidence="12">
    <location>
        <begin position="78"/>
        <end position="160"/>
    </location>
</feature>
<sequence>IEENERKHRNMQREISELRRCQTNKVTAFGGERVLRLLQMIEKHNRKFKSSPIGPIGAHVLTDSEDGWVWWWEKAGLFSVRPAYRCITDGGLRHSFRQQVWSSRSPLNVLIWRISHGRLPIRDRLRRFILDMQPTCVLCGDEDETISHLSVGCSYFQDVWREVGRKTRFNLGQLRNVHHLLWQWRDTGISETLLNGGTWSMAVETAIGRLLDAFIVTDHKDSLVLRNCAKEANYTSLQIIIYDFSRPRLNIPGHMLPRTSQPTVLSVLHSDSDTVINTLVDMASIERLILVEDYDMGKSVAFEQRPQNLKDVYTSDGFRMFFRGSVQTILPPNKRIRAGRLCSSIDDQISRYEKEAMDAEELVHQAKVRKRDFDEQARELELELQSMKRQRTNDERLLMSKKLNLQDKKNVYAAERGNNLISNADELHQEILKLKEEIKGKESSLEEIKMKRTAAEEKANSLKLSHEKLCESTKEEICAIEEAEKDLLEKSHYDRVMHEKVLTDIKEAEAVAEKLHLERQGNFEKSSKICSEKEMESVGGCAKSSSEQLSAQLKRIDQRLKHERLRFSESIDDLRAIYQKKERKILKKRQTYEAFREKLHACQEALDLRWNKFQRNATLLKRQLTWQFNGHLRKKGISGHVKVNYEEKTLSVEVNFCSLFLYLGNNSKLHFFEHEEFRWFF</sequence>
<keyword evidence="4" id="KW-0547">Nucleotide-binding</keyword>
<evidence type="ECO:0000256" key="5">
    <source>
        <dbReference type="ARBA" id="ARBA00022763"/>
    </source>
</evidence>
<dbReference type="GO" id="GO:0000724">
    <property type="term" value="P:double-strand break repair via homologous recombination"/>
    <property type="evidence" value="ECO:0007669"/>
    <property type="project" value="TreeGrafter"/>
</dbReference>
<evidence type="ECO:0000256" key="2">
    <source>
        <dbReference type="ARBA" id="ARBA00004286"/>
    </source>
</evidence>
<reference evidence="13" key="1">
    <citation type="submission" date="2017-07" db="EMBL/GenBank/DDBJ databases">
        <title>Taro Niue Genome Assembly and Annotation.</title>
        <authorList>
            <person name="Atibalentja N."/>
            <person name="Keating K."/>
            <person name="Fields C.J."/>
        </authorList>
    </citation>
    <scope>NUCLEOTIDE SEQUENCE</scope>
    <source>
        <strain evidence="13">Niue_2</strain>
        <tissue evidence="13">Leaf</tissue>
    </source>
</reference>
<keyword evidence="8" id="KW-0233">DNA recombination</keyword>
<dbReference type="AlphaFoldDB" id="A0A843W874"/>
<keyword evidence="14" id="KW-1185">Reference proteome</keyword>
<feature type="coiled-coil region" evidence="11">
    <location>
        <begin position="546"/>
        <end position="598"/>
    </location>
</feature>
<evidence type="ECO:0000256" key="11">
    <source>
        <dbReference type="SAM" id="Coils"/>
    </source>
</evidence>
<dbReference type="Proteomes" id="UP000652761">
    <property type="component" value="Unassembled WGS sequence"/>
</dbReference>
<keyword evidence="9" id="KW-0234">DNA repair</keyword>
<evidence type="ECO:0000259" key="12">
    <source>
        <dbReference type="Pfam" id="PF13966"/>
    </source>
</evidence>
<dbReference type="Pfam" id="PF13966">
    <property type="entry name" value="zf-RVT"/>
    <property type="match status" value="1"/>
</dbReference>
<evidence type="ECO:0000313" key="13">
    <source>
        <dbReference type="EMBL" id="MQM03168.1"/>
    </source>
</evidence>
<keyword evidence="10" id="KW-0539">Nucleus</keyword>
<gene>
    <name evidence="13" type="ORF">Taro_035941</name>
</gene>
<dbReference type="InterPro" id="IPR026960">
    <property type="entry name" value="RVT-Znf"/>
</dbReference>
<dbReference type="GO" id="GO:0003684">
    <property type="term" value="F:damaged DNA binding"/>
    <property type="evidence" value="ECO:0007669"/>
    <property type="project" value="TreeGrafter"/>
</dbReference>
<dbReference type="GO" id="GO:0035861">
    <property type="term" value="C:site of double-strand break"/>
    <property type="evidence" value="ECO:0007669"/>
    <property type="project" value="TreeGrafter"/>
</dbReference>
<keyword evidence="6" id="KW-0067">ATP-binding</keyword>
<evidence type="ECO:0000256" key="3">
    <source>
        <dbReference type="ARBA" id="ARBA00022454"/>
    </source>
</evidence>
<dbReference type="EMBL" id="NMUH01002986">
    <property type="protein sequence ID" value="MQM03168.1"/>
    <property type="molecule type" value="Genomic_DNA"/>
</dbReference>
<evidence type="ECO:0000256" key="8">
    <source>
        <dbReference type="ARBA" id="ARBA00023172"/>
    </source>
</evidence>
<keyword evidence="5" id="KW-0227">DNA damage</keyword>
<name>A0A843W874_COLES</name>
<dbReference type="GO" id="GO:0030915">
    <property type="term" value="C:Smc5-Smc6 complex"/>
    <property type="evidence" value="ECO:0007669"/>
    <property type="project" value="TreeGrafter"/>
</dbReference>
<dbReference type="GO" id="GO:0005524">
    <property type="term" value="F:ATP binding"/>
    <property type="evidence" value="ECO:0007669"/>
    <property type="project" value="UniProtKB-KW"/>
</dbReference>